<organism evidence="3 4">
    <name type="scientific">Solanum commersonii</name>
    <name type="common">Commerson's wild potato</name>
    <name type="synonym">Commerson's nightshade</name>
    <dbReference type="NCBI Taxonomy" id="4109"/>
    <lineage>
        <taxon>Eukaryota</taxon>
        <taxon>Viridiplantae</taxon>
        <taxon>Streptophyta</taxon>
        <taxon>Embryophyta</taxon>
        <taxon>Tracheophyta</taxon>
        <taxon>Spermatophyta</taxon>
        <taxon>Magnoliopsida</taxon>
        <taxon>eudicotyledons</taxon>
        <taxon>Gunneridae</taxon>
        <taxon>Pentapetalae</taxon>
        <taxon>asterids</taxon>
        <taxon>lamiids</taxon>
        <taxon>Solanales</taxon>
        <taxon>Solanaceae</taxon>
        <taxon>Solanoideae</taxon>
        <taxon>Solaneae</taxon>
        <taxon>Solanum</taxon>
    </lineage>
</organism>
<gene>
    <name evidence="3" type="ORF">H5410_015670</name>
</gene>
<accession>A0A9J5ZUB4</accession>
<evidence type="ECO:0000313" key="3">
    <source>
        <dbReference type="EMBL" id="KAG5615846.1"/>
    </source>
</evidence>
<dbReference type="EMBL" id="JACXVP010000003">
    <property type="protein sequence ID" value="KAG5615846.1"/>
    <property type="molecule type" value="Genomic_DNA"/>
</dbReference>
<name>A0A9J5ZUB4_SOLCO</name>
<dbReference type="Pfam" id="PF20167">
    <property type="entry name" value="Transposase_32"/>
    <property type="match status" value="1"/>
</dbReference>
<feature type="region of interest" description="Disordered" evidence="1">
    <location>
        <begin position="503"/>
        <end position="536"/>
    </location>
</feature>
<dbReference type="AlphaFoldDB" id="A0A9J5ZUB4"/>
<reference evidence="3 4" key="1">
    <citation type="submission" date="2020-09" db="EMBL/GenBank/DDBJ databases">
        <title>De no assembly of potato wild relative species, Solanum commersonii.</title>
        <authorList>
            <person name="Cho K."/>
        </authorList>
    </citation>
    <scope>NUCLEOTIDE SEQUENCE [LARGE SCALE GENOMIC DNA]</scope>
    <source>
        <strain evidence="3">LZ3.2</strain>
        <tissue evidence="3">Leaf</tissue>
    </source>
</reference>
<protein>
    <recommendedName>
        <fullName evidence="2">Putative plant transposon protein domain-containing protein</fullName>
    </recommendedName>
</protein>
<dbReference type="InterPro" id="IPR046796">
    <property type="entry name" value="Transposase_32_dom"/>
</dbReference>
<dbReference type="PANTHER" id="PTHR33180:SF31">
    <property type="entry name" value="POLYPROTEIN PROTEIN"/>
    <property type="match status" value="1"/>
</dbReference>
<dbReference type="PANTHER" id="PTHR33180">
    <property type="entry name" value="PHOTOSYSTEM II CP43 REACTION CENTER PROTEIN"/>
    <property type="match status" value="1"/>
</dbReference>
<keyword evidence="4" id="KW-1185">Reference proteome</keyword>
<proteinExistence type="predicted"/>
<evidence type="ECO:0000259" key="2">
    <source>
        <dbReference type="Pfam" id="PF20167"/>
    </source>
</evidence>
<comment type="caution">
    <text evidence="3">The sequence shown here is derived from an EMBL/GenBank/DDBJ whole genome shotgun (WGS) entry which is preliminary data.</text>
</comment>
<evidence type="ECO:0000256" key="1">
    <source>
        <dbReference type="SAM" id="MobiDB-lite"/>
    </source>
</evidence>
<dbReference type="Proteomes" id="UP000824120">
    <property type="component" value="Chromosome 3"/>
</dbReference>
<feature type="domain" description="Putative plant transposon protein" evidence="2">
    <location>
        <begin position="58"/>
        <end position="187"/>
    </location>
</feature>
<sequence length="536" mass="60006">MRVSTIRELTTSLLREMRVSGENGKCKTEGLRTIIEEKRFSTDGVTDRYPDIWCTIKAHKFEIFTKPRSAYIPNWVQEFYTSYRALVPQRKKLAAKFKSVDYMVVRCKKVLCDSTTINAVLECTYNIADAHQYRIKTKSLENMKIRLAPLVCDGTPKWLEAGAPIEKKNLNVAVACLGSIIARELMNLGMIVERARVPRDEKKEVEVTPTSSTDIQRIEAEYLKDEAEKKKAALVDFSPVVDTNALPAEAPLPTPGPWPSGTSSVVPSHTLSSSVATLPPRFGTTADFIVLINVVTPLNATIDALATRIVATKEIIALKAEERCGPAEVHRHIPDMPVDLDMSLSTTGDNVQANEVADPEFKAETDEEMFEVAEEAFYEGLTETKEAMVDVAVTFVKLELAFEASIVNLRIFDNGESQPESLSAQLILALVYGLRNEAWTLIRQKERSRLKERRNEVPVCQALRVKVNLARERSSRRVTKWFCDALLDRLKLQNLRIFKAKARRRLNGPKGGSPSGSQSRLTTPNGPSQHILGDYK</sequence>
<evidence type="ECO:0000313" key="4">
    <source>
        <dbReference type="Proteomes" id="UP000824120"/>
    </source>
</evidence>